<dbReference type="PANTHER" id="PTHR24113">
    <property type="entry name" value="RAN GTPASE-ACTIVATING PROTEIN 1"/>
    <property type="match status" value="1"/>
</dbReference>
<comment type="caution">
    <text evidence="4">The sequence shown here is derived from an EMBL/GenBank/DDBJ whole genome shotgun (WGS) entry which is preliminary data.</text>
</comment>
<evidence type="ECO:0000256" key="3">
    <source>
        <dbReference type="ARBA" id="ARBA00022737"/>
    </source>
</evidence>
<dbReference type="GO" id="GO:0006913">
    <property type="term" value="P:nucleocytoplasmic transport"/>
    <property type="evidence" value="ECO:0007669"/>
    <property type="project" value="TreeGrafter"/>
</dbReference>
<dbReference type="AlphaFoldDB" id="A0A0W0TRV4"/>
<dbReference type="SMART" id="SM00368">
    <property type="entry name" value="LRR_RI"/>
    <property type="match status" value="5"/>
</dbReference>
<dbReference type="Proteomes" id="UP000054773">
    <property type="component" value="Unassembled WGS sequence"/>
</dbReference>
<proteinExistence type="predicted"/>
<keyword evidence="5" id="KW-1185">Reference proteome</keyword>
<sequence>MHPFVTATLDALGNGHFPEHYSIDFSYRQFGDSEMAELATVLSVPPKGEPVTYNLSHNPFTAAGIKALCHALTTRVFSSPLVLDLSHSQLNDDALKVLANALASGHFPCFVTLKLGYNRFSTAGAHFIAQALASGRCPSDLTLDFEGNRAFSETGASHFAESLASKRWPAGLTLNLKMTGMKDSGMEQLAERLVEGPEHLNLNVSFNGLSSKSMCILTKTLPHAPENLTLNLSSNSIGDEGARHLASALRSNAYPHTQTLILDFNGLTDAGAQCLALALSDARPEQRISLSLAGNNLTPHSTTAFWQLLKRQSCPQLTLNFKNNQLALLSVKNLASTIIAGKIPRGTVINLAKNKLKDDDLDTLWPALTSTTSPPCFTLILSENALTGHSLSRLLNVAEELPRGFTLDLSDNSFTDLDRHHLIEELKKKMLPIGCRLILNTHSQANEQITINQLTQRSFQTALGFLTFLQGVNQNHPLSCLPTEIIAGIFALSVPHANPASVLRLHQLADKKLTGIYQQKVQKKPAFFKAEQKDGAGTVLEDANALSFS</sequence>
<keyword evidence="2" id="KW-0433">Leucine-rich repeat</keyword>
<dbReference type="RefSeq" id="WP_058526103.1">
    <property type="nucleotide sequence ID" value="NZ_CAAAHY010000023.1"/>
</dbReference>
<dbReference type="InterPro" id="IPR027038">
    <property type="entry name" value="RanGap"/>
</dbReference>
<organism evidence="4 5">
    <name type="scientific">Legionella erythra</name>
    <dbReference type="NCBI Taxonomy" id="448"/>
    <lineage>
        <taxon>Bacteria</taxon>
        <taxon>Pseudomonadati</taxon>
        <taxon>Pseudomonadota</taxon>
        <taxon>Gammaproteobacteria</taxon>
        <taxon>Legionellales</taxon>
        <taxon>Legionellaceae</taxon>
        <taxon>Legionella</taxon>
    </lineage>
</organism>
<dbReference type="EMBL" id="LNYA01000021">
    <property type="protein sequence ID" value="KTC98372.1"/>
    <property type="molecule type" value="Genomic_DNA"/>
</dbReference>
<accession>A0A0W0TRV4</accession>
<dbReference type="PANTHER" id="PTHR24113:SF12">
    <property type="entry name" value="RAN GTPASE-ACTIVATING PROTEIN 1"/>
    <property type="match status" value="1"/>
</dbReference>
<dbReference type="GO" id="GO:0005096">
    <property type="term" value="F:GTPase activator activity"/>
    <property type="evidence" value="ECO:0007669"/>
    <property type="project" value="UniProtKB-KW"/>
</dbReference>
<dbReference type="GO" id="GO:0048471">
    <property type="term" value="C:perinuclear region of cytoplasm"/>
    <property type="evidence" value="ECO:0007669"/>
    <property type="project" value="TreeGrafter"/>
</dbReference>
<gene>
    <name evidence="4" type="ORF">Lery_0935</name>
</gene>
<evidence type="ECO:0000313" key="5">
    <source>
        <dbReference type="Proteomes" id="UP000054773"/>
    </source>
</evidence>
<dbReference type="PATRIC" id="fig|448.7.peg.979"/>
<keyword evidence="3" id="KW-0677">Repeat</keyword>
<protein>
    <recommendedName>
        <fullName evidence="6">Leucine-rich repeat-containing protein (Substrate of the Dot/Icm secretion system)</fullName>
    </recommendedName>
</protein>
<evidence type="ECO:0000256" key="1">
    <source>
        <dbReference type="ARBA" id="ARBA00022468"/>
    </source>
</evidence>
<dbReference type="InterPro" id="IPR001611">
    <property type="entry name" value="Leu-rich_rpt"/>
</dbReference>
<dbReference type="Gene3D" id="3.80.10.10">
    <property type="entry name" value="Ribonuclease Inhibitor"/>
    <property type="match status" value="2"/>
</dbReference>
<name>A0A0W0TRV4_LEGER</name>
<dbReference type="InterPro" id="IPR032675">
    <property type="entry name" value="LRR_dom_sf"/>
</dbReference>
<dbReference type="GO" id="GO:0005829">
    <property type="term" value="C:cytosol"/>
    <property type="evidence" value="ECO:0007669"/>
    <property type="project" value="TreeGrafter"/>
</dbReference>
<dbReference type="SUPFAM" id="SSF52047">
    <property type="entry name" value="RNI-like"/>
    <property type="match status" value="2"/>
</dbReference>
<dbReference type="STRING" id="448.Lery_0935"/>
<dbReference type="GO" id="GO:0031267">
    <property type="term" value="F:small GTPase binding"/>
    <property type="evidence" value="ECO:0007669"/>
    <property type="project" value="TreeGrafter"/>
</dbReference>
<evidence type="ECO:0008006" key="6">
    <source>
        <dbReference type="Google" id="ProtNLM"/>
    </source>
</evidence>
<keyword evidence="1" id="KW-0343">GTPase activation</keyword>
<dbReference type="Pfam" id="PF13516">
    <property type="entry name" value="LRR_6"/>
    <property type="match status" value="2"/>
</dbReference>
<evidence type="ECO:0000313" key="4">
    <source>
        <dbReference type="EMBL" id="KTC98372.1"/>
    </source>
</evidence>
<reference evidence="4 5" key="1">
    <citation type="submission" date="2015-11" db="EMBL/GenBank/DDBJ databases">
        <title>Genomic analysis of 38 Legionella species identifies large and diverse effector repertoires.</title>
        <authorList>
            <person name="Burstein D."/>
            <person name="Amaro F."/>
            <person name="Zusman T."/>
            <person name="Lifshitz Z."/>
            <person name="Cohen O."/>
            <person name="Gilbert J.A."/>
            <person name="Pupko T."/>
            <person name="Shuman H.A."/>
            <person name="Segal G."/>
        </authorList>
    </citation>
    <scope>NUCLEOTIDE SEQUENCE [LARGE SCALE GENOMIC DNA]</scope>
    <source>
        <strain evidence="4 5">SE-32A-C8</strain>
    </source>
</reference>
<dbReference type="OrthoDB" id="5651684at2"/>
<evidence type="ECO:0000256" key="2">
    <source>
        <dbReference type="ARBA" id="ARBA00022614"/>
    </source>
</evidence>